<dbReference type="Gene3D" id="1.10.420.10">
    <property type="entry name" value="Peroxidase, domain 2"/>
    <property type="match status" value="2"/>
</dbReference>
<dbReference type="PANTHER" id="PTHR30555">
    <property type="entry name" value="HYDROPEROXIDASE I, BIFUNCTIONAL CATALASE-PEROXIDASE"/>
    <property type="match status" value="1"/>
</dbReference>
<dbReference type="NCBIfam" id="TIGR00198">
    <property type="entry name" value="cat_per_HPI"/>
    <property type="match status" value="1"/>
</dbReference>
<dbReference type="HAMAP" id="MF_01961">
    <property type="entry name" value="Catal_peroxid"/>
    <property type="match status" value="1"/>
</dbReference>
<feature type="region of interest" description="Disordered" evidence="10">
    <location>
        <begin position="481"/>
        <end position="501"/>
    </location>
</feature>
<keyword evidence="3 8" id="KW-0479">Metal-binding</keyword>
<comment type="catalytic activity">
    <reaction evidence="7 8 9">
        <text>2 H2O2 = O2 + 2 H2O</text>
        <dbReference type="Rhea" id="RHEA:20309"/>
        <dbReference type="ChEBI" id="CHEBI:15377"/>
        <dbReference type="ChEBI" id="CHEBI:15379"/>
        <dbReference type="ChEBI" id="CHEBI:16240"/>
        <dbReference type="EC" id="1.11.1.21"/>
    </reaction>
</comment>
<dbReference type="PROSITE" id="PS00436">
    <property type="entry name" value="PEROXIDASE_2"/>
    <property type="match status" value="1"/>
</dbReference>
<evidence type="ECO:0000256" key="8">
    <source>
        <dbReference type="HAMAP-Rule" id="MF_01961"/>
    </source>
</evidence>
<feature type="binding site" description="axial binding residue" evidence="8">
    <location>
        <position position="268"/>
    </location>
    <ligand>
        <name>heme b</name>
        <dbReference type="ChEBI" id="CHEBI:60344"/>
    </ligand>
    <ligandPart>
        <name>Fe</name>
        <dbReference type="ChEBI" id="CHEBI:18248"/>
    </ligandPart>
</feature>
<dbReference type="InterPro" id="IPR019793">
    <property type="entry name" value="Peroxidases_heam-ligand_BS"/>
</dbReference>
<evidence type="ECO:0000313" key="13">
    <source>
        <dbReference type="Proteomes" id="UP001199054"/>
    </source>
</evidence>
<dbReference type="InterPro" id="IPR002016">
    <property type="entry name" value="Haem_peroxidase"/>
</dbReference>
<dbReference type="InterPro" id="IPR019794">
    <property type="entry name" value="Peroxidases_AS"/>
</dbReference>
<dbReference type="EMBL" id="JAJAUY010000150">
    <property type="protein sequence ID" value="MCB5182799.1"/>
    <property type="molecule type" value="Genomic_DNA"/>
</dbReference>
<accession>A0ABS8BE38</accession>
<dbReference type="CDD" id="cd08200">
    <property type="entry name" value="catalase_peroxidase_2"/>
    <property type="match status" value="1"/>
</dbReference>
<dbReference type="PROSITE" id="PS50873">
    <property type="entry name" value="PEROXIDASE_4"/>
    <property type="match status" value="1"/>
</dbReference>
<keyword evidence="5 8" id="KW-0408">Iron</keyword>
<gene>
    <name evidence="8 12" type="primary">katG</name>
    <name evidence="12" type="ORF">LG632_25980</name>
</gene>
<comment type="caution">
    <text evidence="12">The sequence shown here is derived from an EMBL/GenBank/DDBJ whole genome shotgun (WGS) entry which is preliminary data.</text>
</comment>
<keyword evidence="6 8" id="KW-0376">Hydrogen peroxide</keyword>
<organism evidence="12 13">
    <name type="scientific">Streptomyces antimicrobicus</name>
    <dbReference type="NCBI Taxonomy" id="2883108"/>
    <lineage>
        <taxon>Bacteria</taxon>
        <taxon>Bacillati</taxon>
        <taxon>Actinomycetota</taxon>
        <taxon>Actinomycetes</taxon>
        <taxon>Kitasatosporales</taxon>
        <taxon>Streptomycetaceae</taxon>
        <taxon>Streptomyces</taxon>
    </lineage>
</organism>
<dbReference type="RefSeq" id="WP_226729980.1">
    <property type="nucleotide sequence ID" value="NZ_JAJAUY010000150.1"/>
</dbReference>
<comment type="catalytic activity">
    <reaction evidence="8 9">
        <text>H2O2 + AH2 = A + 2 H2O</text>
        <dbReference type="Rhea" id="RHEA:30275"/>
        <dbReference type="ChEBI" id="CHEBI:13193"/>
        <dbReference type="ChEBI" id="CHEBI:15377"/>
        <dbReference type="ChEBI" id="CHEBI:16240"/>
        <dbReference type="ChEBI" id="CHEBI:17499"/>
        <dbReference type="EC" id="1.11.1.21"/>
    </reaction>
</comment>
<evidence type="ECO:0000256" key="6">
    <source>
        <dbReference type="ARBA" id="ARBA00023324"/>
    </source>
</evidence>
<dbReference type="InterPro" id="IPR010255">
    <property type="entry name" value="Haem_peroxidase_sf"/>
</dbReference>
<evidence type="ECO:0000259" key="11">
    <source>
        <dbReference type="PROSITE" id="PS50873"/>
    </source>
</evidence>
<dbReference type="PRINTS" id="PR00460">
    <property type="entry name" value="BPEROXIDASE"/>
</dbReference>
<dbReference type="InterPro" id="IPR000763">
    <property type="entry name" value="Catalase_peroxidase"/>
</dbReference>
<feature type="site" description="Transition state stabilizer" evidence="8">
    <location>
        <position position="101"/>
    </location>
</feature>
<evidence type="ECO:0000256" key="9">
    <source>
        <dbReference type="RuleBase" id="RU003451"/>
    </source>
</evidence>
<protein>
    <recommendedName>
        <fullName evidence="8 9">Catalase-peroxidase</fullName>
        <shortName evidence="8">CP</shortName>
        <ecNumber evidence="8 9">1.11.1.21</ecNumber>
    </recommendedName>
    <alternativeName>
        <fullName evidence="8">Peroxidase/catalase</fullName>
    </alternativeName>
</protein>
<dbReference type="Gene3D" id="1.10.520.10">
    <property type="match status" value="2"/>
</dbReference>
<dbReference type="GO" id="GO:0004601">
    <property type="term" value="F:peroxidase activity"/>
    <property type="evidence" value="ECO:0007669"/>
    <property type="project" value="UniProtKB-KW"/>
</dbReference>
<dbReference type="PANTHER" id="PTHR30555:SF0">
    <property type="entry name" value="CATALASE-PEROXIDASE"/>
    <property type="match status" value="1"/>
</dbReference>
<evidence type="ECO:0000256" key="5">
    <source>
        <dbReference type="ARBA" id="ARBA00023004"/>
    </source>
</evidence>
<feature type="cross-link" description="Tryptophyl-tyrosyl-methioninium (Tyr-Met) (with Trp-104)" evidence="8">
    <location>
        <begin position="227"/>
        <end position="253"/>
    </location>
</feature>
<keyword evidence="2 8" id="KW-0349">Heme</keyword>
<dbReference type="Proteomes" id="UP001199054">
    <property type="component" value="Unassembled WGS sequence"/>
</dbReference>
<comment type="subunit">
    <text evidence="8">Homodimer or homotetramer.</text>
</comment>
<dbReference type="PRINTS" id="PR00458">
    <property type="entry name" value="PEROXIDASE"/>
</dbReference>
<evidence type="ECO:0000256" key="10">
    <source>
        <dbReference type="SAM" id="MobiDB-lite"/>
    </source>
</evidence>
<feature type="domain" description="Plant heme peroxidase family profile" evidence="11">
    <location>
        <begin position="138"/>
        <end position="431"/>
    </location>
</feature>
<evidence type="ECO:0000256" key="1">
    <source>
        <dbReference type="ARBA" id="ARBA00022559"/>
    </source>
</evidence>
<dbReference type="SUPFAM" id="SSF48113">
    <property type="entry name" value="Heme-dependent peroxidases"/>
    <property type="match status" value="2"/>
</dbReference>
<proteinExistence type="inferred from homology"/>
<evidence type="ECO:0000313" key="12">
    <source>
        <dbReference type="EMBL" id="MCB5182799.1"/>
    </source>
</evidence>
<evidence type="ECO:0000256" key="2">
    <source>
        <dbReference type="ARBA" id="ARBA00022617"/>
    </source>
</evidence>
<comment type="similarity">
    <text evidence="8 9">Belongs to the peroxidase family. Peroxidase/catalase subfamily.</text>
</comment>
<name>A0ABS8BE38_9ACTN</name>
<comment type="caution">
    <text evidence="8">Lacks conserved residue(s) required for the propagation of feature annotation.</text>
</comment>
<comment type="cofactor">
    <cofactor evidence="8">
        <name>heme b</name>
        <dbReference type="ChEBI" id="CHEBI:60344"/>
    </cofactor>
    <text evidence="8">Binds 1 heme b (iron(II)-protoporphyrin IX) group per dimer.</text>
</comment>
<comment type="function">
    <text evidence="8">Bifunctional enzyme with both catalase and broad-spectrum peroxidase activity.</text>
</comment>
<evidence type="ECO:0000256" key="3">
    <source>
        <dbReference type="ARBA" id="ARBA00022723"/>
    </source>
</evidence>
<dbReference type="NCBIfam" id="NF011635">
    <property type="entry name" value="PRK15061.1"/>
    <property type="match status" value="1"/>
</dbReference>
<feature type="active site" description="Proton acceptor" evidence="8">
    <location>
        <position position="105"/>
    </location>
</feature>
<dbReference type="CDD" id="cd00649">
    <property type="entry name" value="catalase_peroxidase_1"/>
    <property type="match status" value="1"/>
</dbReference>
<comment type="PTM">
    <text evidence="8">Formation of the three residue Trp-Tyr-Met cross-link is important for the catalase, but not the peroxidase activity of the enzyme.</text>
</comment>
<keyword evidence="13" id="KW-1185">Reference proteome</keyword>
<evidence type="ECO:0000256" key="4">
    <source>
        <dbReference type="ARBA" id="ARBA00023002"/>
    </source>
</evidence>
<dbReference type="Pfam" id="PF00141">
    <property type="entry name" value="peroxidase"/>
    <property type="match status" value="2"/>
</dbReference>
<reference evidence="12 13" key="1">
    <citation type="submission" date="2021-10" db="EMBL/GenBank/DDBJ databases">
        <title>Streptomyces sp. strain SMC 277, a novel streptomycete isolated from soil.</title>
        <authorList>
            <person name="Chanama M."/>
        </authorList>
    </citation>
    <scope>NUCLEOTIDE SEQUENCE [LARGE SCALE GENOMIC DNA]</scope>
    <source>
        <strain evidence="12 13">SMC 277</strain>
    </source>
</reference>
<evidence type="ECO:0000256" key="7">
    <source>
        <dbReference type="ARBA" id="ARBA00049145"/>
    </source>
</evidence>
<dbReference type="PROSITE" id="PS00435">
    <property type="entry name" value="PEROXIDASE_1"/>
    <property type="match status" value="1"/>
</dbReference>
<feature type="region of interest" description="Disordered" evidence="10">
    <location>
        <begin position="1"/>
        <end position="34"/>
    </location>
</feature>
<keyword evidence="4 8" id="KW-0560">Oxidoreductase</keyword>
<sequence length="736" mass="80485">MSENHDAVVTDDQPQCPVAHQRAPHPTQGGGNRQWWPDRLNLKILAKNPAVANPLGEDFDYAAAFNALDLAAVKRDIAEVLTTSQDWWPADFGHYGPLMIRMAWHSAGTYRISDGRGGAGAGQQRFAPLNSWPDNANLDKARRLLWPVKKKYGKSISWADLMILTGNVALETMGFKTFGFAGGREDVWEPEEDVYWGPETEWLGDSRYTGDRQLESPLGAVQMGLIYVNPEGPNGNPDPIAAARDIRETFRRMAMNDEETVALIAGGHTFGKTHGAGPADHVGPDPEAAPLEQAGLGWQSTYGTGVGKDAITSGLEVTWTTTPTQWGNGFFKNLFEYEYELTKSPAGAHQWVAKDAPEIVPDAFDPSKKHRPTMLTTDLSLRFDPVYEQISRRFYENPQEFADAFARAWFKLTHRDMGPVVRYLGPEVPSEQLVWQDPLPARTYELIDAADVADLKRRILASDLSVSQLVSAAWAAASSFRGSDKRGGANGGRIRLQPQSGWEVNDPDQLAAVLRTLEGVKESFDAAQSGGKQVSLADLVVLAGSAAVEQAAKDAGFDVEVPFSPGRVDASQEQTDVESFAALEPTADGFRNYLGKGNRLPAEYLLLDRANLLTLSAPEMTVLVGGLRVLGANTGGSRHGVLTDRPGTLTNDFFVNLLDLGTTWKSTAEDQSHFEARDAAGRVKWTGTRADLVFASNSELRALAEVYASDDAEEKFVTDFVAAWAKVMDLDRFDLV</sequence>
<dbReference type="EC" id="1.11.1.21" evidence="8 9"/>
<keyword evidence="1 8" id="KW-0575">Peroxidase</keyword>